<comment type="similarity">
    <text evidence="2">Belongs to the binding-protein-dependent transport system permease family. HisMQ subfamily.</text>
</comment>
<gene>
    <name evidence="11" type="ORF">FHS82_002838</name>
</gene>
<feature type="transmembrane region" description="Helical" evidence="9">
    <location>
        <begin position="260"/>
        <end position="283"/>
    </location>
</feature>
<feature type="transmembrane region" description="Helical" evidence="9">
    <location>
        <begin position="304"/>
        <end position="326"/>
    </location>
</feature>
<dbReference type="InterPro" id="IPR035906">
    <property type="entry name" value="MetI-like_sf"/>
</dbReference>
<evidence type="ECO:0000256" key="3">
    <source>
        <dbReference type="ARBA" id="ARBA00022448"/>
    </source>
</evidence>
<feature type="transmembrane region" description="Helical" evidence="9">
    <location>
        <begin position="186"/>
        <end position="205"/>
    </location>
</feature>
<dbReference type="PANTHER" id="PTHR30614">
    <property type="entry name" value="MEMBRANE COMPONENT OF AMINO ACID ABC TRANSPORTER"/>
    <property type="match status" value="1"/>
</dbReference>
<dbReference type="Proteomes" id="UP001429580">
    <property type="component" value="Unassembled WGS sequence"/>
</dbReference>
<evidence type="ECO:0000256" key="1">
    <source>
        <dbReference type="ARBA" id="ARBA00004429"/>
    </source>
</evidence>
<evidence type="ECO:0000313" key="12">
    <source>
        <dbReference type="Proteomes" id="UP001429580"/>
    </source>
</evidence>
<feature type="transmembrane region" description="Helical" evidence="9">
    <location>
        <begin position="217"/>
        <end position="240"/>
    </location>
</feature>
<dbReference type="InterPro" id="IPR043429">
    <property type="entry name" value="ArtM/GltK/GlnP/TcyL/YhdX-like"/>
</dbReference>
<dbReference type="InterPro" id="IPR010065">
    <property type="entry name" value="AA_ABC_transptr_permease_3TM"/>
</dbReference>
<keyword evidence="8 9" id="KW-0472">Membrane</keyword>
<feature type="transmembrane region" description="Helical" evidence="9">
    <location>
        <begin position="20"/>
        <end position="42"/>
    </location>
</feature>
<dbReference type="CDD" id="cd06261">
    <property type="entry name" value="TM_PBP2"/>
    <property type="match status" value="1"/>
</dbReference>
<accession>A0ABX0V1B0</accession>
<evidence type="ECO:0000256" key="2">
    <source>
        <dbReference type="ARBA" id="ARBA00010072"/>
    </source>
</evidence>
<evidence type="ECO:0000259" key="10">
    <source>
        <dbReference type="PROSITE" id="PS50928"/>
    </source>
</evidence>
<evidence type="ECO:0000256" key="9">
    <source>
        <dbReference type="RuleBase" id="RU363032"/>
    </source>
</evidence>
<dbReference type="EMBL" id="JAASQI010000006">
    <property type="protein sequence ID" value="NIJ58983.1"/>
    <property type="molecule type" value="Genomic_DNA"/>
</dbReference>
<proteinExistence type="inferred from homology"/>
<organism evidence="11 12">
    <name type="scientific">Pseudochelatococcus lubricantis</name>
    <dbReference type="NCBI Taxonomy" id="1538102"/>
    <lineage>
        <taxon>Bacteria</taxon>
        <taxon>Pseudomonadati</taxon>
        <taxon>Pseudomonadota</taxon>
        <taxon>Alphaproteobacteria</taxon>
        <taxon>Hyphomicrobiales</taxon>
        <taxon>Chelatococcaceae</taxon>
        <taxon>Pseudochelatococcus</taxon>
    </lineage>
</organism>
<evidence type="ECO:0000256" key="7">
    <source>
        <dbReference type="ARBA" id="ARBA00022989"/>
    </source>
</evidence>
<reference evidence="11 12" key="1">
    <citation type="submission" date="2020-03" db="EMBL/GenBank/DDBJ databases">
        <title>Genomic Encyclopedia of Type Strains, Phase IV (KMG-IV): sequencing the most valuable type-strain genomes for metagenomic binning, comparative biology and taxonomic classification.</title>
        <authorList>
            <person name="Goeker M."/>
        </authorList>
    </citation>
    <scope>NUCLEOTIDE SEQUENCE [LARGE SCALE GENOMIC DNA]</scope>
    <source>
        <strain evidence="11 12">DSM 103870</strain>
    </source>
</reference>
<dbReference type="NCBIfam" id="TIGR01726">
    <property type="entry name" value="HEQRo_perm_3TM"/>
    <property type="match status" value="1"/>
</dbReference>
<evidence type="ECO:0000256" key="6">
    <source>
        <dbReference type="ARBA" id="ARBA00022970"/>
    </source>
</evidence>
<evidence type="ECO:0000313" key="11">
    <source>
        <dbReference type="EMBL" id="NIJ58983.1"/>
    </source>
</evidence>
<keyword evidence="5 9" id="KW-0812">Transmembrane</keyword>
<dbReference type="RefSeq" id="WP_343042580.1">
    <property type="nucleotide sequence ID" value="NZ_JAASQI010000006.1"/>
</dbReference>
<keyword evidence="6" id="KW-0029">Amino-acid transport</keyword>
<comment type="caution">
    <text evidence="11">The sequence shown here is derived from an EMBL/GenBank/DDBJ whole genome shotgun (WGS) entry which is preliminary data.</text>
</comment>
<dbReference type="PROSITE" id="PS50928">
    <property type="entry name" value="ABC_TM1"/>
    <property type="match status" value="1"/>
</dbReference>
<dbReference type="InterPro" id="IPR000515">
    <property type="entry name" value="MetI-like"/>
</dbReference>
<keyword evidence="3 9" id="KW-0813">Transport</keyword>
<dbReference type="Pfam" id="PF00528">
    <property type="entry name" value="BPD_transp_1"/>
    <property type="match status" value="1"/>
</dbReference>
<evidence type="ECO:0000256" key="5">
    <source>
        <dbReference type="ARBA" id="ARBA00022692"/>
    </source>
</evidence>
<feature type="domain" description="ABC transmembrane type-1" evidence="10">
    <location>
        <begin position="91"/>
        <end position="379"/>
    </location>
</feature>
<feature type="transmembrane region" description="Helical" evidence="9">
    <location>
        <begin position="97"/>
        <end position="117"/>
    </location>
</feature>
<evidence type="ECO:0000256" key="4">
    <source>
        <dbReference type="ARBA" id="ARBA00022475"/>
    </source>
</evidence>
<sequence length="394" mass="41607">MSETGLTPAAPGPAGRIRAWWGPRIVTQIVTVCAVLALFWLLGQNTATTMERIGIAPGFGFLGHSANFEIGETSIPFSAGNTYAYAMLVGLINTVKVALLGCILTTILGVTIGIAGLSGNLLLAGLVRGYIEIVRNTPLLLQLFFWVSLTKAFPPPRQAAPLFDAVFLTNRGVFFPAPIFDGMPDGAGWLIGLPLAGYGLFLWFARRRGALTLRRGLLAALACLALAAALLAGNGVSIGFDVPVLAGFNIRGGVTITPEFTALLVGLTVKFSAAIAEIVRAGIQSVGQGQWEAARSLGMHRGQIMRLIVIPQALRVITPLITSSYLDLTKDSSLAVAIGYPDLVSVINTTANTTGQAFEALIILIGVFVTINLSVSYAMNVYNRRVALRGSGPR</sequence>
<protein>
    <submittedName>
        <fullName evidence="11">General L-amino acid transport system permease protein</fullName>
    </submittedName>
</protein>
<keyword evidence="4" id="KW-1003">Cell membrane</keyword>
<evidence type="ECO:0000256" key="8">
    <source>
        <dbReference type="ARBA" id="ARBA00023136"/>
    </source>
</evidence>
<name>A0ABX0V1B0_9HYPH</name>
<dbReference type="Gene3D" id="1.10.3720.10">
    <property type="entry name" value="MetI-like"/>
    <property type="match status" value="2"/>
</dbReference>
<dbReference type="PANTHER" id="PTHR30614:SF37">
    <property type="entry name" value="AMINO-ACID ABC TRANSPORTER PERMEASE PROTEIN YHDX-RELATED"/>
    <property type="match status" value="1"/>
</dbReference>
<dbReference type="SUPFAM" id="SSF161098">
    <property type="entry name" value="MetI-like"/>
    <property type="match status" value="1"/>
</dbReference>
<comment type="subcellular location">
    <subcellularLocation>
        <location evidence="1">Cell inner membrane</location>
        <topology evidence="1">Multi-pass membrane protein</topology>
    </subcellularLocation>
    <subcellularLocation>
        <location evidence="9">Cell membrane</location>
        <topology evidence="9">Multi-pass membrane protein</topology>
    </subcellularLocation>
</comment>
<feature type="transmembrane region" description="Helical" evidence="9">
    <location>
        <begin position="360"/>
        <end position="379"/>
    </location>
</feature>
<keyword evidence="7 9" id="KW-1133">Transmembrane helix</keyword>
<keyword evidence="12" id="KW-1185">Reference proteome</keyword>